<reference evidence="2 3" key="1">
    <citation type="submission" date="2017-10" db="EMBL/GenBank/DDBJ databases">
        <title>Sequencing the genomes of 1000 actinobacteria strains.</title>
        <authorList>
            <person name="Klenk H.-P."/>
        </authorList>
    </citation>
    <scope>NUCLEOTIDE SEQUENCE [LARGE SCALE GENOMIC DNA]</scope>
    <source>
        <strain evidence="2 3">DSM 21801</strain>
    </source>
</reference>
<proteinExistence type="predicted"/>
<dbReference type="InterPro" id="IPR002052">
    <property type="entry name" value="DNA_methylase_N6_adenine_CS"/>
</dbReference>
<dbReference type="EMBL" id="PDJD01000001">
    <property type="protein sequence ID" value="PFG21074.1"/>
    <property type="molecule type" value="Genomic_DNA"/>
</dbReference>
<organism evidence="2 3">
    <name type="scientific">Serinibacter salmoneus</name>
    <dbReference type="NCBI Taxonomy" id="556530"/>
    <lineage>
        <taxon>Bacteria</taxon>
        <taxon>Bacillati</taxon>
        <taxon>Actinomycetota</taxon>
        <taxon>Actinomycetes</taxon>
        <taxon>Micrococcales</taxon>
        <taxon>Beutenbergiaceae</taxon>
        <taxon>Serinibacter</taxon>
    </lineage>
</organism>
<dbReference type="PANTHER" id="PTHR14911">
    <property type="entry name" value="THUMP DOMAIN-CONTAINING"/>
    <property type="match status" value="1"/>
</dbReference>
<evidence type="ECO:0000259" key="1">
    <source>
        <dbReference type="Pfam" id="PF01170"/>
    </source>
</evidence>
<accession>A0A2A9D339</accession>
<dbReference type="OrthoDB" id="9791556at2"/>
<dbReference type="InterPro" id="IPR000241">
    <property type="entry name" value="RlmKL-like_Mtase"/>
</dbReference>
<dbReference type="AlphaFoldDB" id="A0A2A9D339"/>
<dbReference type="Gene3D" id="3.40.50.150">
    <property type="entry name" value="Vaccinia Virus protein VP39"/>
    <property type="match status" value="1"/>
</dbReference>
<feature type="domain" description="Ribosomal RNA large subunit methyltransferase K/L-like methyltransferase" evidence="1">
    <location>
        <begin position="174"/>
        <end position="334"/>
    </location>
</feature>
<comment type="caution">
    <text evidence="2">The sequence shown here is derived from an EMBL/GenBank/DDBJ whole genome shotgun (WGS) entry which is preliminary data.</text>
</comment>
<dbReference type="GO" id="GO:0003676">
    <property type="term" value="F:nucleic acid binding"/>
    <property type="evidence" value="ECO:0007669"/>
    <property type="project" value="InterPro"/>
</dbReference>
<protein>
    <submittedName>
        <fullName evidence="2">Putative RNA methylase family UPF0020</fullName>
    </submittedName>
</protein>
<dbReference type="InterPro" id="IPR029063">
    <property type="entry name" value="SAM-dependent_MTases_sf"/>
</dbReference>
<keyword evidence="2" id="KW-0489">Methyltransferase</keyword>
<sequence length="358" mass="38563">MTGVVLQVLPGVGPALRQEAARAGLIVADAVAPAGDRGVSPASDQEEFALRGEATPALLSAVGNLRCAVAGYLVITSPERRPSGLLATEVTRQVHDALDLLARQRPRVRFAGLRLEAAGSDTPLMLRVAEEVAALAGVPVDPDGDLLVRVRRARGGAPGWELLIRTTPRPLATRAWRTERYPGALNATIAAAVVDQVGLAPTFADLMCGSGTLTVERLARREVRVERGLAIDQAPEATEAARRHLRAARLRGKVEVRTGDVLDLGSEGAESEAGYETIVCNPPWGELIGEHETNETLYVGLLDAVDRLGSPDLRAGILTHDIRRFERVLAADQRWHVERGPQYFAKGHRPRLYLLTRA</sequence>
<name>A0A2A9D339_9MICO</name>
<evidence type="ECO:0000313" key="2">
    <source>
        <dbReference type="EMBL" id="PFG21074.1"/>
    </source>
</evidence>
<dbReference type="PROSITE" id="PS00092">
    <property type="entry name" value="N6_MTASE"/>
    <property type="match status" value="1"/>
</dbReference>
<keyword evidence="3" id="KW-1185">Reference proteome</keyword>
<gene>
    <name evidence="2" type="ORF">ATL40_2694</name>
</gene>
<dbReference type="GO" id="GO:0030488">
    <property type="term" value="P:tRNA methylation"/>
    <property type="evidence" value="ECO:0007669"/>
    <property type="project" value="TreeGrafter"/>
</dbReference>
<dbReference type="Proteomes" id="UP000224915">
    <property type="component" value="Unassembled WGS sequence"/>
</dbReference>
<dbReference type="SUPFAM" id="SSF53335">
    <property type="entry name" value="S-adenosyl-L-methionine-dependent methyltransferases"/>
    <property type="match status" value="1"/>
</dbReference>
<keyword evidence="2" id="KW-0808">Transferase</keyword>
<dbReference type="PANTHER" id="PTHR14911:SF13">
    <property type="entry name" value="TRNA (GUANINE(6)-N2)-METHYLTRANSFERASE THUMP3"/>
    <property type="match status" value="1"/>
</dbReference>
<dbReference type="Pfam" id="PF01170">
    <property type="entry name" value="UPF0020"/>
    <property type="match status" value="1"/>
</dbReference>
<dbReference type="GO" id="GO:0016423">
    <property type="term" value="F:tRNA (guanine) methyltransferase activity"/>
    <property type="evidence" value="ECO:0007669"/>
    <property type="project" value="TreeGrafter"/>
</dbReference>
<dbReference type="RefSeq" id="WP_098469966.1">
    <property type="nucleotide sequence ID" value="NZ_PDJD01000001.1"/>
</dbReference>
<evidence type="ECO:0000313" key="3">
    <source>
        <dbReference type="Proteomes" id="UP000224915"/>
    </source>
</evidence>